<feature type="region of interest" description="Disordered" evidence="1">
    <location>
        <begin position="247"/>
        <end position="270"/>
    </location>
</feature>
<organism evidence="2 3">
    <name type="scientific">Stylosanthes scabra</name>
    <dbReference type="NCBI Taxonomy" id="79078"/>
    <lineage>
        <taxon>Eukaryota</taxon>
        <taxon>Viridiplantae</taxon>
        <taxon>Streptophyta</taxon>
        <taxon>Embryophyta</taxon>
        <taxon>Tracheophyta</taxon>
        <taxon>Spermatophyta</taxon>
        <taxon>Magnoliopsida</taxon>
        <taxon>eudicotyledons</taxon>
        <taxon>Gunneridae</taxon>
        <taxon>Pentapetalae</taxon>
        <taxon>rosids</taxon>
        <taxon>fabids</taxon>
        <taxon>Fabales</taxon>
        <taxon>Fabaceae</taxon>
        <taxon>Papilionoideae</taxon>
        <taxon>50 kb inversion clade</taxon>
        <taxon>dalbergioids sensu lato</taxon>
        <taxon>Dalbergieae</taxon>
        <taxon>Pterocarpus clade</taxon>
        <taxon>Stylosanthes</taxon>
    </lineage>
</organism>
<evidence type="ECO:0008006" key="4">
    <source>
        <dbReference type="Google" id="ProtNLM"/>
    </source>
</evidence>
<dbReference type="Proteomes" id="UP001341840">
    <property type="component" value="Unassembled WGS sequence"/>
</dbReference>
<dbReference type="Gene3D" id="3.10.450.50">
    <property type="match status" value="1"/>
</dbReference>
<evidence type="ECO:0000313" key="3">
    <source>
        <dbReference type="Proteomes" id="UP001341840"/>
    </source>
</evidence>
<comment type="caution">
    <text evidence="2">The sequence shown here is derived from an EMBL/GenBank/DDBJ whole genome shotgun (WGS) entry which is preliminary data.</text>
</comment>
<protein>
    <recommendedName>
        <fullName evidence="4">SnoaL-like domain-containing protein</fullName>
    </recommendedName>
</protein>
<gene>
    <name evidence="2" type="ORF">PIB30_048441</name>
</gene>
<evidence type="ECO:0000313" key="2">
    <source>
        <dbReference type="EMBL" id="MED6172266.1"/>
    </source>
</evidence>
<proteinExistence type="predicted"/>
<accession>A0ABU6VG73</accession>
<dbReference type="SUPFAM" id="SSF54427">
    <property type="entry name" value="NTF2-like"/>
    <property type="match status" value="1"/>
</dbReference>
<sequence>MASSLLHHIPYALTSSNNIKNIKFTPPLHIKSRPKLTTFLLVGENRKNNNNNNYEKEKWKAWCIHDDDGSNKGLLASGDDDDEDYDEDDEDRSPRSLVLRFYEALEEKEIEKMKKLLSPKHCVYHDFLFYGPYEGKQNVVNFLENVMDALGESVKINLEIVDEERGYSVVNVYWHLEWKQIKIPFTSGFRIFTFEEVKGRLYISQITGLEELPLKPGELVLKLIKSIRTVFDNYPLLAQGILESHASQDSSTKQGKESKDPPFDIFGHKK</sequence>
<evidence type="ECO:0000256" key="1">
    <source>
        <dbReference type="SAM" id="MobiDB-lite"/>
    </source>
</evidence>
<dbReference type="EMBL" id="JASCZI010151352">
    <property type="protein sequence ID" value="MED6172266.1"/>
    <property type="molecule type" value="Genomic_DNA"/>
</dbReference>
<reference evidence="2 3" key="1">
    <citation type="journal article" date="2023" name="Plants (Basel)">
        <title>Bridging the Gap: Combining Genomics and Transcriptomics Approaches to Understand Stylosanthes scabra, an Orphan Legume from the Brazilian Caatinga.</title>
        <authorList>
            <person name="Ferreira-Neto J.R.C."/>
            <person name="da Silva M.D."/>
            <person name="Binneck E."/>
            <person name="de Melo N.F."/>
            <person name="da Silva R.H."/>
            <person name="de Melo A.L.T.M."/>
            <person name="Pandolfi V."/>
            <person name="Bustamante F.O."/>
            <person name="Brasileiro-Vidal A.C."/>
            <person name="Benko-Iseppon A.M."/>
        </authorList>
    </citation>
    <scope>NUCLEOTIDE SEQUENCE [LARGE SCALE GENOMIC DNA]</scope>
    <source>
        <tissue evidence="2">Leaves</tissue>
    </source>
</reference>
<dbReference type="InterPro" id="IPR032710">
    <property type="entry name" value="NTF2-like_dom_sf"/>
</dbReference>
<name>A0ABU6VG73_9FABA</name>
<dbReference type="PANTHER" id="PTHR33698">
    <property type="entry name" value="NUCLEAR TRANSPORT FACTOR 2 (NTF2)-LIKE PROTEIN"/>
    <property type="match status" value="1"/>
</dbReference>
<keyword evidence="3" id="KW-1185">Reference proteome</keyword>
<dbReference type="PANTHER" id="PTHR33698:SF5">
    <property type="entry name" value="NTF2-LIKE DOMAIN-CONTAINING PROTEIN-RELATED"/>
    <property type="match status" value="1"/>
</dbReference>